<dbReference type="OrthoDB" id="7058586at2"/>
<protein>
    <submittedName>
        <fullName evidence="1">Uncharacterized protein DUF2867</fullName>
    </submittedName>
</protein>
<dbReference type="Proteomes" id="UP000315751">
    <property type="component" value="Unassembled WGS sequence"/>
</dbReference>
<accession>A0A560H4I5</accession>
<evidence type="ECO:0000313" key="1">
    <source>
        <dbReference type="EMBL" id="TWB40530.1"/>
    </source>
</evidence>
<name>A0A560H4I5_9PROT</name>
<gene>
    <name evidence="1" type="ORF">FBZ90_109133</name>
</gene>
<reference evidence="1 2" key="1">
    <citation type="submission" date="2019-06" db="EMBL/GenBank/DDBJ databases">
        <title>Genomic Encyclopedia of Type Strains, Phase IV (KMG-V): Genome sequencing to study the core and pangenomes of soil and plant-associated prokaryotes.</title>
        <authorList>
            <person name="Whitman W."/>
        </authorList>
    </citation>
    <scope>NUCLEOTIDE SEQUENCE [LARGE SCALE GENOMIC DNA]</scope>
    <source>
        <strain evidence="1 2">BR 11622</strain>
    </source>
</reference>
<organism evidence="1 2">
    <name type="scientific">Nitrospirillum amazonense</name>
    <dbReference type="NCBI Taxonomy" id="28077"/>
    <lineage>
        <taxon>Bacteria</taxon>
        <taxon>Pseudomonadati</taxon>
        <taxon>Pseudomonadota</taxon>
        <taxon>Alphaproteobacteria</taxon>
        <taxon>Rhodospirillales</taxon>
        <taxon>Azospirillaceae</taxon>
        <taxon>Nitrospirillum</taxon>
    </lineage>
</organism>
<evidence type="ECO:0000313" key="2">
    <source>
        <dbReference type="Proteomes" id="UP000315751"/>
    </source>
</evidence>
<dbReference type="RefSeq" id="WP_145733753.1">
    <property type="nucleotide sequence ID" value="NZ_VITR01000009.1"/>
</dbReference>
<dbReference type="EMBL" id="VITR01000009">
    <property type="protein sequence ID" value="TWB40530.1"/>
    <property type="molecule type" value="Genomic_DNA"/>
</dbReference>
<dbReference type="AlphaFoldDB" id="A0A560H4I5"/>
<dbReference type="InterPro" id="IPR021295">
    <property type="entry name" value="DUF2867"/>
</dbReference>
<comment type="caution">
    <text evidence="1">The sequence shown here is derived from an EMBL/GenBank/DDBJ whole genome shotgun (WGS) entry which is preliminary data.</text>
</comment>
<sequence>MSVQEVTPEAGIQALLPGAQFADAFRLVMPPSSETPAQGTLVVDALVAARRMMGTSPIWVRWLLALRNALVAPLGLKAPRPPAPWEPGAADHIGIFPILSRGPNRVVLGMADKHLDFRAVVDVRQDAAGRHITATTLVRTHNWLGRTYLALIMPFHRQVVRSMLKQVTAP</sequence>
<proteinExistence type="predicted"/>
<dbReference type="Pfam" id="PF11066">
    <property type="entry name" value="DUF2867"/>
    <property type="match status" value="1"/>
</dbReference>
<keyword evidence="2" id="KW-1185">Reference proteome</keyword>